<dbReference type="AlphaFoldDB" id="A0A8K0XWA5"/>
<organism evidence="2 3">
    <name type="scientific">Tenebrionibacter intestinalis</name>
    <dbReference type="NCBI Taxonomy" id="2799638"/>
    <lineage>
        <taxon>Bacteria</taxon>
        <taxon>Pseudomonadati</taxon>
        <taxon>Pseudomonadota</taxon>
        <taxon>Gammaproteobacteria</taxon>
        <taxon>Enterobacterales</taxon>
        <taxon>Enterobacteriaceae</taxon>
        <taxon>Tenebrionibacter/Tenebrionicola group</taxon>
        <taxon>Tenebrionibacter</taxon>
    </lineage>
</organism>
<reference evidence="2" key="1">
    <citation type="submission" date="2021-01" db="EMBL/GenBank/DDBJ databases">
        <title>Intestinitalea alba gen. nov., sp. nov., a novel genus of the family Enterobacteriaceae, isolated from the gut of the plastic-eating mealworm Tenebrio molitor L.</title>
        <authorList>
            <person name="Yang Y."/>
        </authorList>
    </citation>
    <scope>NUCLEOTIDE SEQUENCE</scope>
    <source>
        <strain evidence="2">BIT-L3</strain>
    </source>
</reference>
<dbReference type="Proteomes" id="UP000659047">
    <property type="component" value="Unassembled WGS sequence"/>
</dbReference>
<keyword evidence="1" id="KW-0812">Transmembrane</keyword>
<keyword evidence="1" id="KW-0472">Membrane</keyword>
<comment type="caution">
    <text evidence="2">The sequence shown here is derived from an EMBL/GenBank/DDBJ whole genome shotgun (WGS) entry which is preliminary data.</text>
</comment>
<sequence>MMGSDLKYAVITTVVALGVIVTGALTAVMH</sequence>
<dbReference type="InterPro" id="IPR047743">
    <property type="entry name" value="YnhF-like"/>
</dbReference>
<gene>
    <name evidence="2" type="ORF">JJB97_02840</name>
</gene>
<evidence type="ECO:0000313" key="3">
    <source>
        <dbReference type="Proteomes" id="UP000659047"/>
    </source>
</evidence>
<keyword evidence="3" id="KW-1185">Reference proteome</keyword>
<accession>A0A8K0XWA5</accession>
<name>A0A8K0XWA5_9ENTR</name>
<dbReference type="EMBL" id="JAEPBH010000004">
    <property type="protein sequence ID" value="MBK4714288.1"/>
    <property type="molecule type" value="Genomic_DNA"/>
</dbReference>
<evidence type="ECO:0000256" key="1">
    <source>
        <dbReference type="SAM" id="Phobius"/>
    </source>
</evidence>
<keyword evidence="1" id="KW-1133">Transmembrane helix</keyword>
<proteinExistence type="predicted"/>
<dbReference type="NCBIfam" id="NF033411">
    <property type="entry name" value="small_mem_YnhF"/>
    <property type="match status" value="1"/>
</dbReference>
<feature type="transmembrane region" description="Helical" evidence="1">
    <location>
        <begin position="6"/>
        <end position="28"/>
    </location>
</feature>
<evidence type="ECO:0000313" key="2">
    <source>
        <dbReference type="EMBL" id="MBK4714288.1"/>
    </source>
</evidence>
<protein>
    <submittedName>
        <fullName evidence="2">YnhF family membrane protein</fullName>
    </submittedName>
</protein>